<gene>
    <name evidence="2" type="ORF">ACH407_14550</name>
</gene>
<proteinExistence type="predicted"/>
<keyword evidence="1" id="KW-0812">Transmembrane</keyword>
<reference evidence="2 3" key="1">
    <citation type="submission" date="2024-10" db="EMBL/GenBank/DDBJ databases">
        <title>The Natural Products Discovery Center: Release of the First 8490 Sequenced Strains for Exploring Actinobacteria Biosynthetic Diversity.</title>
        <authorList>
            <person name="Kalkreuter E."/>
            <person name="Kautsar S.A."/>
            <person name="Yang D."/>
            <person name="Bader C.D."/>
            <person name="Teijaro C.N."/>
            <person name="Fluegel L."/>
            <person name="Davis C.M."/>
            <person name="Simpson J.R."/>
            <person name="Lauterbach L."/>
            <person name="Steele A.D."/>
            <person name="Gui C."/>
            <person name="Meng S."/>
            <person name="Li G."/>
            <person name="Viehrig K."/>
            <person name="Ye F."/>
            <person name="Su P."/>
            <person name="Kiefer A.F."/>
            <person name="Nichols A."/>
            <person name="Cepeda A.J."/>
            <person name="Yan W."/>
            <person name="Fan B."/>
            <person name="Jiang Y."/>
            <person name="Adhikari A."/>
            <person name="Zheng C.-J."/>
            <person name="Schuster L."/>
            <person name="Cowan T.M."/>
            <person name="Smanski M.J."/>
            <person name="Chevrette M.G."/>
            <person name="De Carvalho L.P.S."/>
            <person name="Shen B."/>
        </authorList>
    </citation>
    <scope>NUCLEOTIDE SEQUENCE [LARGE SCALE GENOMIC DNA]</scope>
    <source>
        <strain evidence="2 3">NPDC020602</strain>
    </source>
</reference>
<comment type="caution">
    <text evidence="2">The sequence shown here is derived from an EMBL/GenBank/DDBJ whole genome shotgun (WGS) entry which is preliminary data.</text>
</comment>
<accession>A0ABW7U7P4</accession>
<sequence length="80" mass="8709">MPLAIGIVLFPFTGLPSARVYGQLTTGVLWGVLQGGLFVASTWWYERRSTRLCDPIEQSLTSTLPRAGTSDASSVAHSRR</sequence>
<dbReference type="EMBL" id="JBIRUI010000005">
    <property type="protein sequence ID" value="MFI1714778.1"/>
    <property type="molecule type" value="Genomic_DNA"/>
</dbReference>
<evidence type="ECO:0000313" key="3">
    <source>
        <dbReference type="Proteomes" id="UP001611339"/>
    </source>
</evidence>
<evidence type="ECO:0008006" key="4">
    <source>
        <dbReference type="Google" id="ProtNLM"/>
    </source>
</evidence>
<organism evidence="2 3">
    <name type="scientific">Streptomyces litmocidini</name>
    <dbReference type="NCBI Taxonomy" id="67318"/>
    <lineage>
        <taxon>Bacteria</taxon>
        <taxon>Bacillati</taxon>
        <taxon>Actinomycetota</taxon>
        <taxon>Actinomycetes</taxon>
        <taxon>Kitasatosporales</taxon>
        <taxon>Streptomycetaceae</taxon>
        <taxon>Streptomyces</taxon>
    </lineage>
</organism>
<keyword evidence="1" id="KW-1133">Transmembrane helix</keyword>
<keyword evidence="1" id="KW-0472">Membrane</keyword>
<dbReference type="Proteomes" id="UP001611339">
    <property type="component" value="Unassembled WGS sequence"/>
</dbReference>
<evidence type="ECO:0000313" key="2">
    <source>
        <dbReference type="EMBL" id="MFI1714778.1"/>
    </source>
</evidence>
<dbReference type="RefSeq" id="WP_398709341.1">
    <property type="nucleotide sequence ID" value="NZ_JBIRUI010000005.1"/>
</dbReference>
<keyword evidence="3" id="KW-1185">Reference proteome</keyword>
<feature type="transmembrane region" description="Helical" evidence="1">
    <location>
        <begin position="28"/>
        <end position="45"/>
    </location>
</feature>
<evidence type="ECO:0000256" key="1">
    <source>
        <dbReference type="SAM" id="Phobius"/>
    </source>
</evidence>
<protein>
    <recommendedName>
        <fullName evidence="4">DUF418 domain-containing protein</fullName>
    </recommendedName>
</protein>
<name>A0ABW7U7P4_9ACTN</name>